<dbReference type="InterPro" id="IPR039777">
    <property type="entry name" value="IFRD"/>
</dbReference>
<feature type="region of interest" description="Disordered" evidence="2">
    <location>
        <begin position="1"/>
        <end position="27"/>
    </location>
</feature>
<protein>
    <submittedName>
        <fullName evidence="4">Interferon-related developmental regulator</fullName>
    </submittedName>
</protein>
<evidence type="ECO:0000256" key="1">
    <source>
        <dbReference type="ARBA" id="ARBA00008828"/>
    </source>
</evidence>
<organism evidence="4 5">
    <name type="scientific">Quillaja saponaria</name>
    <name type="common">Soap bark tree</name>
    <dbReference type="NCBI Taxonomy" id="32244"/>
    <lineage>
        <taxon>Eukaryota</taxon>
        <taxon>Viridiplantae</taxon>
        <taxon>Streptophyta</taxon>
        <taxon>Embryophyta</taxon>
        <taxon>Tracheophyta</taxon>
        <taxon>Spermatophyta</taxon>
        <taxon>Magnoliopsida</taxon>
        <taxon>eudicotyledons</taxon>
        <taxon>Gunneridae</taxon>
        <taxon>Pentapetalae</taxon>
        <taxon>rosids</taxon>
        <taxon>fabids</taxon>
        <taxon>Fabales</taxon>
        <taxon>Quillajaceae</taxon>
        <taxon>Quillaja</taxon>
    </lineage>
</organism>
<dbReference type="InterPro" id="IPR011989">
    <property type="entry name" value="ARM-like"/>
</dbReference>
<dbReference type="PANTHER" id="PTHR12354">
    <property type="entry name" value="INTERFERON-RELATED DEVELOPMENTAL REGULATOR"/>
    <property type="match status" value="1"/>
</dbReference>
<dbReference type="Pfam" id="PF05004">
    <property type="entry name" value="IFRD"/>
    <property type="match status" value="1"/>
</dbReference>
<reference evidence="4" key="1">
    <citation type="journal article" date="2023" name="Science">
        <title>Elucidation of the pathway for biosynthesis of saponin adjuvants from the soapbark tree.</title>
        <authorList>
            <person name="Reed J."/>
            <person name="Orme A."/>
            <person name="El-Demerdash A."/>
            <person name="Owen C."/>
            <person name="Martin L.B.B."/>
            <person name="Misra R.C."/>
            <person name="Kikuchi S."/>
            <person name="Rejzek M."/>
            <person name="Martin A.C."/>
            <person name="Harkess A."/>
            <person name="Leebens-Mack J."/>
            <person name="Louveau T."/>
            <person name="Stephenson M.J."/>
            <person name="Osbourn A."/>
        </authorList>
    </citation>
    <scope>NUCLEOTIDE SEQUENCE</scope>
    <source>
        <strain evidence="4">S10</strain>
    </source>
</reference>
<proteinExistence type="inferred from homology"/>
<feature type="domain" description="Interferon-related developmental regulator N-terminal" evidence="3">
    <location>
        <begin position="20"/>
        <end position="292"/>
    </location>
</feature>
<comment type="caution">
    <text evidence="4">The sequence shown here is derived from an EMBL/GenBank/DDBJ whole genome shotgun (WGS) entry which is preliminary data.</text>
</comment>
<evidence type="ECO:0000313" key="4">
    <source>
        <dbReference type="EMBL" id="KAJ7946161.1"/>
    </source>
</evidence>
<dbReference type="Proteomes" id="UP001163823">
    <property type="component" value="Chromosome 13"/>
</dbReference>
<feature type="compositionally biased region" description="Basic residues" evidence="2">
    <location>
        <begin position="1"/>
        <end position="10"/>
    </location>
</feature>
<accession>A0AAD7KUS6</accession>
<evidence type="ECO:0000259" key="3">
    <source>
        <dbReference type="Pfam" id="PF05004"/>
    </source>
</evidence>
<dbReference type="AlphaFoldDB" id="A0AAD7KUS6"/>
<evidence type="ECO:0000256" key="2">
    <source>
        <dbReference type="SAM" id="MobiDB-lite"/>
    </source>
</evidence>
<keyword evidence="5" id="KW-1185">Reference proteome</keyword>
<gene>
    <name evidence="4" type="ORF">O6P43_031128</name>
</gene>
<feature type="compositionally biased region" description="Polar residues" evidence="2">
    <location>
        <begin position="13"/>
        <end position="27"/>
    </location>
</feature>
<comment type="similarity">
    <text evidence="1">Belongs to the IFRD family.</text>
</comment>
<evidence type="ECO:0000313" key="5">
    <source>
        <dbReference type="Proteomes" id="UP001163823"/>
    </source>
</evidence>
<dbReference type="EMBL" id="JARAOO010000013">
    <property type="protein sequence ID" value="KAJ7946161.1"/>
    <property type="molecule type" value="Genomic_DNA"/>
</dbReference>
<dbReference type="PANTHER" id="PTHR12354:SF1">
    <property type="entry name" value="INTERFERON-RELATED DEVELOPMENTAL REGULATOR 1"/>
    <property type="match status" value="1"/>
</dbReference>
<sequence length="449" mass="51325">MAIRRFRRGQRPITANATNGDESTETVKSTPRKPVLYYLEELYNKRGTVRENALSPIIEILNTRSEIEYACLQKNFITFLYRFLNSIKKGSAKETQLASHAIGLLAMTFCDTDNAQELYKESIPELETTLKSGLKTSKILDALAIVSFFCANNVEETELAMQIIWEFILLKSGSAVIASKRSPAILAAAISAWSFLLTTRDGWEFSQKNWKGTISCLLGMLEEDDESVCVAAGEALAMIFEINSLDKFSSEDEGTSDSSALEGTKSPPKYCDKKNLIKDTIVKQLEKLSIRARDKTSVNQTFSEVSNADWGVMKYFQDGNFPEVSVPIERHTLMLSSWSQILQLNFMRHFLGKQDFLKHMLRNELFQNLFEFKPTYNQYSGKELYASTMEKVVVHYYVPEEKDSSRLTRTEKKKDRVLRNSIISKARTQWMSKNRLLSQEMKSSEYEIE</sequence>
<dbReference type="InterPro" id="IPR016024">
    <property type="entry name" value="ARM-type_fold"/>
</dbReference>
<dbReference type="Gene3D" id="1.25.10.10">
    <property type="entry name" value="Leucine-rich Repeat Variant"/>
    <property type="match status" value="1"/>
</dbReference>
<dbReference type="KEGG" id="qsa:O6P43_031128"/>
<dbReference type="SUPFAM" id="SSF48371">
    <property type="entry name" value="ARM repeat"/>
    <property type="match status" value="1"/>
</dbReference>
<name>A0AAD7KUS6_QUISA</name>
<dbReference type="InterPro" id="IPR007701">
    <property type="entry name" value="Interferon-rel_develop_reg_N"/>
</dbReference>